<evidence type="ECO:0000313" key="1">
    <source>
        <dbReference type="EMBL" id="MCC2198173.1"/>
    </source>
</evidence>
<dbReference type="RefSeq" id="WP_227610593.1">
    <property type="nucleotide sequence ID" value="NZ_JBBNHY010000119.1"/>
</dbReference>
<organism evidence="1 2">
    <name type="scientific">Faecalibacterium butyricigenerans</name>
    <dbReference type="NCBI Taxonomy" id="1851427"/>
    <lineage>
        <taxon>Bacteria</taxon>
        <taxon>Bacillati</taxon>
        <taxon>Bacillota</taxon>
        <taxon>Clostridia</taxon>
        <taxon>Eubacteriales</taxon>
        <taxon>Oscillospiraceae</taxon>
        <taxon>Faecalibacterium</taxon>
    </lineage>
</organism>
<proteinExistence type="predicted"/>
<dbReference type="Proteomes" id="UP001430637">
    <property type="component" value="Unassembled WGS sequence"/>
</dbReference>
<comment type="caution">
    <text evidence="1">The sequence shown here is derived from an EMBL/GenBank/DDBJ whole genome shotgun (WGS) entry which is preliminary data.</text>
</comment>
<dbReference type="EMBL" id="JAJEQL010000001">
    <property type="protein sequence ID" value="MCC2198173.1"/>
    <property type="molecule type" value="Genomic_DNA"/>
</dbReference>
<evidence type="ECO:0000313" key="2">
    <source>
        <dbReference type="Proteomes" id="UP001430637"/>
    </source>
</evidence>
<reference evidence="1" key="1">
    <citation type="submission" date="2021-10" db="EMBL/GenBank/DDBJ databases">
        <title>Anaerobic single-cell dispensing facilitates the cultivation of human gut bacteria.</title>
        <authorList>
            <person name="Afrizal A."/>
        </authorList>
    </citation>
    <scope>NUCLEOTIDE SEQUENCE</scope>
    <source>
        <strain evidence="1">CLA-AA-H233</strain>
    </source>
</reference>
<gene>
    <name evidence="1" type="ORF">LKD23_00065</name>
</gene>
<protein>
    <submittedName>
        <fullName evidence="1">Uncharacterized protein</fullName>
    </submittedName>
</protein>
<name>A0ABS8F5C6_9FIRM</name>
<sequence length="89" mass="10226">MKPFNVLPKFENHFAIETVRFQVQLEAGGYFSAKKFSSLQPQQAGRVGANSQVLNQIFQIRLQKRLLGFAKTRYSAHKLCRLRILTDAE</sequence>
<accession>A0ABS8F5C6</accession>
<keyword evidence="2" id="KW-1185">Reference proteome</keyword>